<gene>
    <name evidence="1" type="ORF">NCTC9177_05864</name>
</gene>
<dbReference type="Proteomes" id="UP000254545">
    <property type="component" value="Unassembled WGS sequence"/>
</dbReference>
<evidence type="ECO:0000313" key="2">
    <source>
        <dbReference type="Proteomes" id="UP000254545"/>
    </source>
</evidence>
<comment type="caution">
    <text evidence="1">The sequence shown here is derived from an EMBL/GenBank/DDBJ whole genome shotgun (WGS) entry which is preliminary data.</text>
</comment>
<organism evidence="1 2">
    <name type="scientific">Klebsiella variicola</name>
    <dbReference type="NCBI Taxonomy" id="244366"/>
    <lineage>
        <taxon>Bacteria</taxon>
        <taxon>Pseudomonadati</taxon>
        <taxon>Pseudomonadota</taxon>
        <taxon>Gammaproteobacteria</taxon>
        <taxon>Enterobacterales</taxon>
        <taxon>Enterobacteriaceae</taxon>
        <taxon>Klebsiella/Raoultella group</taxon>
        <taxon>Klebsiella</taxon>
        <taxon>Klebsiella pneumoniae complex</taxon>
    </lineage>
</organism>
<proteinExistence type="predicted"/>
<protein>
    <submittedName>
        <fullName evidence="1">Uncharacterized protein</fullName>
    </submittedName>
</protein>
<evidence type="ECO:0000313" key="1">
    <source>
        <dbReference type="EMBL" id="STS91937.1"/>
    </source>
</evidence>
<name>A0A7H4MNN7_KLEVA</name>
<dbReference type="EMBL" id="UGKR01000003">
    <property type="protein sequence ID" value="STS91937.1"/>
    <property type="molecule type" value="Genomic_DNA"/>
</dbReference>
<accession>A0A7H4MNN7</accession>
<dbReference type="AlphaFoldDB" id="A0A7H4MNN7"/>
<sequence length="86" mass="9721">MLTSNLWAFDICCQTISYILAYLTDCFTSHLNFTYIWIKYCAVGVNPVTGVASATILTRRSSQLRVIPNSNHQYIAHTNAIFITTK</sequence>
<reference evidence="1 2" key="1">
    <citation type="submission" date="2018-06" db="EMBL/GenBank/DDBJ databases">
        <authorList>
            <consortium name="Pathogen Informatics"/>
            <person name="Doyle S."/>
        </authorList>
    </citation>
    <scope>NUCLEOTIDE SEQUENCE [LARGE SCALE GENOMIC DNA]</scope>
    <source>
        <strain evidence="1 2">NCTC9177</strain>
    </source>
</reference>